<organism evidence="6 7">
    <name type="scientific">Cylindrobasidium torrendii FP15055 ss-10</name>
    <dbReference type="NCBI Taxonomy" id="1314674"/>
    <lineage>
        <taxon>Eukaryota</taxon>
        <taxon>Fungi</taxon>
        <taxon>Dikarya</taxon>
        <taxon>Basidiomycota</taxon>
        <taxon>Agaricomycotina</taxon>
        <taxon>Agaricomycetes</taxon>
        <taxon>Agaricomycetidae</taxon>
        <taxon>Agaricales</taxon>
        <taxon>Marasmiineae</taxon>
        <taxon>Physalacriaceae</taxon>
        <taxon>Cylindrobasidium</taxon>
    </lineage>
</organism>
<evidence type="ECO:0000256" key="2">
    <source>
        <dbReference type="ARBA" id="ARBA00022771"/>
    </source>
</evidence>
<feature type="domain" description="MYND-type" evidence="5">
    <location>
        <begin position="255"/>
        <end position="299"/>
    </location>
</feature>
<dbReference type="STRING" id="1314674.A0A0D7BR41"/>
<keyword evidence="2 4" id="KW-0863">Zinc-finger</keyword>
<evidence type="ECO:0000256" key="3">
    <source>
        <dbReference type="ARBA" id="ARBA00022833"/>
    </source>
</evidence>
<proteinExistence type="predicted"/>
<keyword evidence="3" id="KW-0862">Zinc</keyword>
<dbReference type="OrthoDB" id="432970at2759"/>
<keyword evidence="7" id="KW-1185">Reference proteome</keyword>
<evidence type="ECO:0000256" key="1">
    <source>
        <dbReference type="ARBA" id="ARBA00022723"/>
    </source>
</evidence>
<dbReference type="InterPro" id="IPR002893">
    <property type="entry name" value="Znf_MYND"/>
</dbReference>
<gene>
    <name evidence="6" type="ORF">CYLTODRAFT_486138</name>
</gene>
<evidence type="ECO:0000313" key="7">
    <source>
        <dbReference type="Proteomes" id="UP000054007"/>
    </source>
</evidence>
<dbReference type="EMBL" id="KN880441">
    <property type="protein sequence ID" value="KIY72675.1"/>
    <property type="molecule type" value="Genomic_DNA"/>
</dbReference>
<dbReference type="Pfam" id="PF01753">
    <property type="entry name" value="zf-MYND"/>
    <property type="match status" value="1"/>
</dbReference>
<dbReference type="Gene3D" id="6.10.140.2220">
    <property type="match status" value="1"/>
</dbReference>
<accession>A0A0D7BR41</accession>
<name>A0A0D7BR41_9AGAR</name>
<evidence type="ECO:0000256" key="4">
    <source>
        <dbReference type="PROSITE-ProRule" id="PRU00134"/>
    </source>
</evidence>
<protein>
    <recommendedName>
        <fullName evidence="5">MYND-type domain-containing protein</fullName>
    </recommendedName>
</protein>
<reference evidence="6 7" key="1">
    <citation type="journal article" date="2015" name="Fungal Genet. Biol.">
        <title>Evolution of novel wood decay mechanisms in Agaricales revealed by the genome sequences of Fistulina hepatica and Cylindrobasidium torrendii.</title>
        <authorList>
            <person name="Floudas D."/>
            <person name="Held B.W."/>
            <person name="Riley R."/>
            <person name="Nagy L.G."/>
            <person name="Koehler G."/>
            <person name="Ransdell A.S."/>
            <person name="Younus H."/>
            <person name="Chow J."/>
            <person name="Chiniquy J."/>
            <person name="Lipzen A."/>
            <person name="Tritt A."/>
            <person name="Sun H."/>
            <person name="Haridas S."/>
            <person name="LaButti K."/>
            <person name="Ohm R.A."/>
            <person name="Kues U."/>
            <person name="Blanchette R.A."/>
            <person name="Grigoriev I.V."/>
            <person name="Minto R.E."/>
            <person name="Hibbett D.S."/>
        </authorList>
    </citation>
    <scope>NUCLEOTIDE SEQUENCE [LARGE SCALE GENOMIC DNA]</scope>
    <source>
        <strain evidence="6 7">FP15055 ss-10</strain>
    </source>
</reference>
<dbReference type="PROSITE" id="PS50865">
    <property type="entry name" value="ZF_MYND_2"/>
    <property type="match status" value="1"/>
</dbReference>
<evidence type="ECO:0000259" key="5">
    <source>
        <dbReference type="PROSITE" id="PS50865"/>
    </source>
</evidence>
<evidence type="ECO:0000313" key="6">
    <source>
        <dbReference type="EMBL" id="KIY72675.1"/>
    </source>
</evidence>
<dbReference type="Proteomes" id="UP000054007">
    <property type="component" value="Unassembled WGS sequence"/>
</dbReference>
<dbReference type="SUPFAM" id="SSF144232">
    <property type="entry name" value="HIT/MYND zinc finger-like"/>
    <property type="match status" value="1"/>
</dbReference>
<sequence>MAPTYTPDAIQAQRRYLLSRHPDIVTADEFADALGVKEGSEQLNELSKLNLIREYVGRNSQEPPEKQDPPLSEFCAAYLPKLVQMFIDPPPVKVPGMDADRRQDMRLHNAYLDMLVAVQHVPYFIHYFRSDKPTAEPGKRLPIVLADRIVSVAQPWHEWILHPTDDFSRPQYQETLADAIQLLGTLVTIFRKKDLLPDGTKDALLPWLKKWANMFNGNLLGTVSSRLVQIFKDPEFRLEMKGMRSMLKNWNTCEYPGCHKKEDLKTCSRCRTVVYCSPEHQKEHWKYSGKRGLPHKALCFKTAY</sequence>
<dbReference type="GO" id="GO:0008270">
    <property type="term" value="F:zinc ion binding"/>
    <property type="evidence" value="ECO:0007669"/>
    <property type="project" value="UniProtKB-KW"/>
</dbReference>
<keyword evidence="1" id="KW-0479">Metal-binding</keyword>
<dbReference type="AlphaFoldDB" id="A0A0D7BR41"/>